<feature type="disulfide bond" evidence="8">
    <location>
        <begin position="1978"/>
        <end position="1987"/>
    </location>
</feature>
<feature type="disulfide bond" evidence="8">
    <location>
        <begin position="1212"/>
        <end position="1221"/>
    </location>
</feature>
<feature type="disulfide bond" evidence="8">
    <location>
        <begin position="2836"/>
        <end position="2845"/>
    </location>
</feature>
<feature type="disulfide bond" evidence="8">
    <location>
        <begin position="2018"/>
        <end position="2027"/>
    </location>
</feature>
<feature type="disulfide bond" evidence="8">
    <location>
        <begin position="1097"/>
        <end position="1106"/>
    </location>
</feature>
<feature type="disulfide bond" evidence="8">
    <location>
        <begin position="1250"/>
        <end position="1259"/>
    </location>
</feature>
<dbReference type="PRINTS" id="PR01983">
    <property type="entry name" value="NOTCH"/>
</dbReference>
<keyword evidence="5" id="KW-0106">Calcium</keyword>
<evidence type="ECO:0000256" key="6">
    <source>
        <dbReference type="ARBA" id="ARBA00023157"/>
    </source>
</evidence>
<dbReference type="InterPro" id="IPR049883">
    <property type="entry name" value="NOTCH1_EGF-like"/>
</dbReference>
<dbReference type="GO" id="GO:0009952">
    <property type="term" value="P:anterior/posterior pattern specification"/>
    <property type="evidence" value="ECO:0007669"/>
    <property type="project" value="UniProtKB-ARBA"/>
</dbReference>
<feature type="domain" description="EGF-like" evidence="13">
    <location>
        <begin position="518"/>
        <end position="557"/>
    </location>
</feature>
<feature type="disulfide bond" evidence="8">
    <location>
        <begin position="2414"/>
        <end position="2423"/>
    </location>
</feature>
<keyword evidence="2 8" id="KW-0245">EGF-like domain</keyword>
<evidence type="ECO:0000259" key="14">
    <source>
        <dbReference type="PROSITE" id="PS51051"/>
    </source>
</evidence>
<dbReference type="Pfam" id="PF01414">
    <property type="entry name" value="DSL"/>
    <property type="match status" value="2"/>
</dbReference>
<dbReference type="PROSITE" id="PS51051">
    <property type="entry name" value="DSL"/>
    <property type="match status" value="1"/>
</dbReference>
<dbReference type="PROSITE" id="PS00022">
    <property type="entry name" value="EGF_1"/>
    <property type="match status" value="61"/>
</dbReference>
<feature type="compositionally biased region" description="Basic and acidic residues" evidence="11">
    <location>
        <begin position="4324"/>
        <end position="4334"/>
    </location>
</feature>
<keyword evidence="4 10" id="KW-0677">Repeat</keyword>
<feature type="disulfide bond" evidence="8">
    <location>
        <begin position="1461"/>
        <end position="1471"/>
    </location>
</feature>
<comment type="caution">
    <text evidence="15">The sequence shown here is derived from an EMBL/GenBank/DDBJ whole genome shotgun (WGS) entry which is preliminary data.</text>
</comment>
<dbReference type="FunFam" id="2.10.25.10:FF:000066">
    <property type="entry name" value="FAT atypical cadherin 4"/>
    <property type="match status" value="2"/>
</dbReference>
<dbReference type="FunFam" id="2.10.25.10:FF:000031">
    <property type="entry name" value="neurogenic locus notch homolog protein 3"/>
    <property type="match status" value="1"/>
</dbReference>
<feature type="disulfide bond" evidence="8">
    <location>
        <begin position="647"/>
        <end position="657"/>
    </location>
</feature>
<dbReference type="PANTHER" id="PTHR12916">
    <property type="entry name" value="CYTOCHROME C OXIDASE POLYPEPTIDE VIC-2"/>
    <property type="match status" value="1"/>
</dbReference>
<feature type="domain" description="EGF-like" evidence="13">
    <location>
        <begin position="914"/>
        <end position="952"/>
    </location>
</feature>
<feature type="disulfide bond" evidence="8">
    <location>
        <begin position="860"/>
        <end position="869"/>
    </location>
</feature>
<dbReference type="InterPro" id="IPR018097">
    <property type="entry name" value="EGF_Ca-bd_CS"/>
</dbReference>
<feature type="domain" description="EGF-like" evidence="13">
    <location>
        <begin position="1722"/>
        <end position="1758"/>
    </location>
</feature>
<feature type="disulfide bond" evidence="8">
    <location>
        <begin position="942"/>
        <end position="951"/>
    </location>
</feature>
<feature type="disulfide bond" evidence="8">
    <location>
        <begin position="1576"/>
        <end position="1586"/>
    </location>
</feature>
<dbReference type="SMART" id="SM00181">
    <property type="entry name" value="EGF"/>
    <property type="match status" value="67"/>
</dbReference>
<feature type="domain" description="EGF-like" evidence="13">
    <location>
        <begin position="266"/>
        <end position="309"/>
    </location>
</feature>
<dbReference type="GO" id="GO:0019904">
    <property type="term" value="F:protein domain specific binding"/>
    <property type="evidence" value="ECO:0007669"/>
    <property type="project" value="UniProtKB-ARBA"/>
</dbReference>
<dbReference type="FunFam" id="2.10.25.10:FF:000012">
    <property type="entry name" value="Delta-like protein"/>
    <property type="match status" value="3"/>
</dbReference>
<feature type="disulfide bond" evidence="8">
    <location>
        <begin position="2607"/>
        <end position="2616"/>
    </location>
</feature>
<feature type="domain" description="EGF-like" evidence="13">
    <location>
        <begin position="795"/>
        <end position="832"/>
    </location>
</feature>
<feature type="domain" description="EGF-like" evidence="13">
    <location>
        <begin position="1875"/>
        <end position="1911"/>
    </location>
</feature>
<proteinExistence type="predicted"/>
<dbReference type="Gene3D" id="2.10.25.10">
    <property type="entry name" value="Laminin"/>
    <property type="match status" value="59"/>
</dbReference>
<dbReference type="SUPFAM" id="SSF57184">
    <property type="entry name" value="Growth factor receptor domain"/>
    <property type="match status" value="4"/>
</dbReference>
<feature type="disulfide bond" evidence="8">
    <location>
        <begin position="1520"/>
        <end position="1529"/>
    </location>
</feature>
<evidence type="ECO:0000256" key="3">
    <source>
        <dbReference type="ARBA" id="ARBA00022729"/>
    </source>
</evidence>
<feature type="domain" description="EGF-like" evidence="13">
    <location>
        <begin position="1990"/>
        <end position="2028"/>
    </location>
</feature>
<feature type="domain" description="EGF-like" evidence="13">
    <location>
        <begin position="441"/>
        <end position="478"/>
    </location>
</feature>
<feature type="domain" description="EGF-like" evidence="13">
    <location>
        <begin position="680"/>
        <end position="716"/>
    </location>
</feature>
<dbReference type="SMART" id="SM00179">
    <property type="entry name" value="EGF_CA"/>
    <property type="match status" value="56"/>
</dbReference>
<dbReference type="GO" id="GO:0030097">
    <property type="term" value="P:hemopoiesis"/>
    <property type="evidence" value="ECO:0007669"/>
    <property type="project" value="UniProtKB-ARBA"/>
</dbReference>
<feature type="disulfide bond" evidence="8">
    <location>
        <begin position="1863"/>
        <end position="1872"/>
    </location>
</feature>
<feature type="disulfide bond" evidence="8">
    <location>
        <begin position="299"/>
        <end position="308"/>
    </location>
</feature>
<feature type="disulfide bond" evidence="8">
    <location>
        <begin position="744"/>
        <end position="753"/>
    </location>
</feature>
<dbReference type="InterPro" id="IPR000742">
    <property type="entry name" value="EGF"/>
</dbReference>
<feature type="domain" description="EGF-like" evidence="13">
    <location>
        <begin position="1414"/>
        <end position="1455"/>
    </location>
</feature>
<feature type="domain" description="EGF-like" evidence="13">
    <location>
        <begin position="954"/>
        <end position="990"/>
    </location>
</feature>
<feature type="disulfide bond" evidence="8">
    <location>
        <begin position="1826"/>
        <end position="1835"/>
    </location>
</feature>
<feature type="region of interest" description="Disordered" evidence="11">
    <location>
        <begin position="4322"/>
        <end position="4359"/>
    </location>
</feature>
<feature type="disulfide bond" evidence="8">
    <location>
        <begin position="668"/>
        <end position="677"/>
    </location>
</feature>
<feature type="domain" description="EGF-like" evidence="13">
    <location>
        <begin position="992"/>
        <end position="1031"/>
    </location>
</feature>
<evidence type="ECO:0000256" key="5">
    <source>
        <dbReference type="ARBA" id="ARBA00022837"/>
    </source>
</evidence>
<feature type="disulfide bond" evidence="8">
    <location>
        <begin position="2645"/>
        <end position="2654"/>
    </location>
</feature>
<organism evidence="15 16">
    <name type="scientific">Adineta steineri</name>
    <dbReference type="NCBI Taxonomy" id="433720"/>
    <lineage>
        <taxon>Eukaryota</taxon>
        <taxon>Metazoa</taxon>
        <taxon>Spiralia</taxon>
        <taxon>Gnathifera</taxon>
        <taxon>Rotifera</taxon>
        <taxon>Eurotatoria</taxon>
        <taxon>Bdelloidea</taxon>
        <taxon>Adinetida</taxon>
        <taxon>Adinetidae</taxon>
        <taxon>Adineta</taxon>
    </lineage>
</organism>
<feature type="domain" description="EGF-like" evidence="13">
    <location>
        <begin position="1071"/>
        <end position="1107"/>
    </location>
</feature>
<feature type="domain" description="EGF-like" evidence="13">
    <location>
        <begin position="2387"/>
        <end position="2424"/>
    </location>
</feature>
<keyword evidence="1 10" id="KW-0217">Developmental protein</keyword>
<dbReference type="Pfam" id="PF12661">
    <property type="entry name" value="hEGF"/>
    <property type="match status" value="4"/>
</dbReference>
<feature type="disulfide bond" evidence="8">
    <location>
        <begin position="506"/>
        <end position="515"/>
    </location>
</feature>
<feature type="domain" description="EGF-like" evidence="13">
    <location>
        <begin position="1913"/>
        <end position="1950"/>
    </location>
</feature>
<feature type="domain" description="EGF-like" evidence="13">
    <location>
        <begin position="1648"/>
        <end position="1682"/>
    </location>
</feature>
<feature type="domain" description="EGF-like" evidence="13">
    <location>
        <begin position="2346"/>
        <end position="2383"/>
    </location>
</feature>
<dbReference type="Proteomes" id="UP000663845">
    <property type="component" value="Unassembled WGS sequence"/>
</dbReference>
<feature type="domain" description="EGF-like" evidence="13">
    <location>
        <begin position="2426"/>
        <end position="2463"/>
    </location>
</feature>
<feature type="domain" description="EGF-like" evidence="13">
    <location>
        <begin position="1033"/>
        <end position="1069"/>
    </location>
</feature>
<feature type="domain" description="EGF-like" evidence="13">
    <location>
        <begin position="834"/>
        <end position="870"/>
    </location>
</feature>
<comment type="function">
    <text evidence="10">Putative Notch ligand involved in the mediation of Notch signaling.</text>
</comment>
<feature type="domain" description="EGF-like" evidence="13">
    <location>
        <begin position="1760"/>
        <end position="1797"/>
    </location>
</feature>
<keyword evidence="10 12" id="KW-1133">Transmembrane helix</keyword>
<sequence length="4359" mass="472818">MLVVDLSQFTIISRITVAGQCCDGTVYSGSCASISSCNLYTVICLDFVYSGLVTNWTYCPLGSKSFQTIINNTGSVNYHLIPEIAPLLPLQFPLILTPDNSINIKIFIFYDYIRIGPLSIVNQNTLLSRFSTVFRTDASYPSVTAGVLQSQIVYDETRNGTDKNSLAIGMKTYCQATYYGNLCSVRCIPNDDCTSSYTCDPTTGTKVCSSGWYGVDCALRDSAYMQPVCAASALSCSNGGFCRAFNNTNQPTCCCPLGFTGLNCQYLSTCTINVNCFNGGVCTSAYDPSLRSSYFVCTCASGYTGLYCQQQQQQCPPTYYGLNCNTLCIAPNSCSEGHFYCNTNGVKTCLAGWYPANTCLMKNISSFLDPECPVLTGCLNGGSCFNGSCCCPSSFTGRLCETSINPCANNPCLNNGLCSVTTTGYRCQCSTSYTGSRCEVPLNPCDYAPCRNGGQCLVLANFSFYCQCPTGWTGQLCDTQNDYCRSQPCANNGVCVNTATGFSCVCSPIYTGPTCSILLNPCLSQPCIANHTLNCINNNNLTYTCICQSGYTGLTCAQSTGSCSLVTAPCKNGGTCINTINGYICQCDPLFQGSDCSIPNDPCSSNPCIASGAISCQLVIGTTGYAYSCTCQLGHTGQHCETVLNACDSRPCSFGTCLPVDNMFKCVCEPGWTGLQCKDGINECLSNPCLNAGICVDGINEYRCVCLTGYTGPNCELSVNGCSNFSCQHNGTCINNVVSLACLCPSGWTGINCETDINECTTPLICHPNATCINTNGSYICACPPWLTGVNCYTPIDLCTTLPCRNNGVCVYNYGTTPTCRCQSGFTGLYCETNIDDCTPAPCFNNGTCIDQINSFLCLCPSGYTGLRCETVISQCLSLPCLNGGTCRDSYTATGTTYICLCSPLYSGQRCEQVNNACASSPCLHGTCISNSSIVPSYTCLCVSGYTGQRCEAPIDQCSSAPCGPYGTCTSLSTSYTCCCAAGYTGSICTQIINFCLTNPCSTEGTQDCISTIAGTFTCLCKSGYTGRYCEANINECLSQPCLNGGICVDLINSYQCICPAVYSGSNCGRLLDQCTGIECLNGGKCSRNGTTLICLCPQGYHGANCELIIDYCQSQPCQNGGRCSNTDLGPQCVCPNGISGLFCETIIDQCQSHPCQNNGTCKSLINQYVCLCSNGFMGTQCEQERNECEPVNPCLNSGRCIDQFNNFSCVCNPGFTGFYCEIQIDDCQSSPCLNGGVCRTLINSYKCDCPLGYNGTRCSTLINYCVSNPCLNNGLCISVLNGYRCVCLDDYIGLNCENKSNECLSNPCLNNGTCIDQIWNYTCQCLPGYQGSNCHLLMDYCLSSPCINGICRNKINGYDCICPSSSYTGIHCEIQINKCASNPCMSNATCIDGINRFICLCPPWYSGLDCSQKINPCLSQTTCANNATCIVNYDIKPYGHTCQCLPGFTGDMCEIDIDDCATQPCRRGQCIDRVNGFICTCYSGSDGVLCNNDVNFCASNPCVNNATCTSLVNGYQCLCTSGFQGTNCELNITQPCLSSPCSHNGTCTIVSSIGFQCSCPYGYAGPQCELTINACSSNPCRFGTCREVAPGYYYCFCSPGYTGLNCQTDINECSSVPCLNNATCVDMINAFSCTCLNGYSGSQCQYGGYQCSSGPFGTCREVAPGYYYCFCSPGYTGLNCQTDINECSSVPCLNNATCVDMINAFSCTCLNGYSGSQCQYGGYQCSSGPCLNNGTCSFTGINYQCTCPPGLTGNRCEIDINECASAPCQNAGICLQPILNSYQCLCPTGYSGSNCEVVLDPCLAMTCFNNGTCIRTSSSAGTCSCSSGFTGPLCQNTVNTCFSSPCLNGTCIPIINSYQCYCFPGYTGVRCDSLINACSSNPCFNNGTCINQISSYACQCPYGFQGSTCTVRMQACQSSPCLNGGTCNDVGPGLLNCTCPISYRGIFCQLRDTFCTQLPCKNNGVCIEALNGYQCICQQGYDGVNCTNIIQPCLSNPCLNNSTCLSVMNGLGYQCSCRIGYAGLRCESAMNWCSSNPCLNQGTCISQTTSFICICPPTYAGIICQTLISNCSTLTCGTGIPITTSATNCTCLCSSGFTGPLCQTPINLCSIRLGNSSYCIRGTCNYLGAGLASCTCPTGYSGLRCDTRISNGVCASCPCIYGQCRLLDDTNTYVCDCNPGYSGLRCETSINLCSPSPCLYGQCIIDGIYGYRCICLPGATGLNCSILINTCTSKPCLNNGVCVQGLNTYQCVCQSGYAGVNCEILINQCTSLLCLNNGTCISLGTTPPSAQCQCLPLFTGLQCQYPYAPCASQPCKNLGTCVAQSTSSYICLCPSGFSGLNCEIGLSVCLSRPCLNGGTCMEPTSNYYICQCPWPYYGVNCQLACNPCVSYPCRGPLSQCVSAANSTNYTCVCADGFSGTTCATAYDACVSNPCRNGGTCVRTGPTTYTCACPAGFNGSYCETQINPCSFYPCAVGTSLVTSPITCQCQCPYAYSGALCQINACQTNPCLNGNCIANGNYSYTCNCPVGFQYIMGVCADINECTTIPGICANGGRCLNSYGSYLCFCNSGFYGTNCEIYEPCRSSPCINGGSCVTIENYPFWQCICPISFTGSRCEITSVGCSVNPCRTGTCVSLANGGYQCLCPLSMTGPNCDIPFLPCSSNPCLNNSTCLTLSLTNYTCICPPSYTGVRCAQQVLYCPNNPCQGNGTCIVNQLTGQQICQCTSGRYGVYCEIISPCGSNPCVRGTCHNINSILYQCTCEPGFTGTSCETPYDVCTSNPCLNGGTCTNLGSGLYTCTCPPSFTGLNCNIPLCVTDSCFNGGTCLIRNDTLNCQCPCGFTGSRCENPFDICSLTICENNGTRILNATGCRCTCLCPSGYTGNLCQSTITPTNTTYPGQIIIPIDRPGGASWEIISQCVDQVWNSLNVILICNSPFTLVSPTSFYPYCYQINQQSSLVSQLNAIQDCSDKSAQLVWFQSIDEIQQQLIPALFARGLARDFWTSGIYNPSVNRWQWLLATNNTRIDIDSSILTQFGITALTGQSIRYSFAQLTNRRLVTGSSSETYSTLCKISATRLPLNNITRVIDLTSQQYGLHNQSQVITYNFNYTIFSTIPSGILIQQPTAAQYAAMCGAIGTPSTSVNPYIIDICGYFPSITDGNVQLLMQTISSYYTTHRISIMSTQNFVAIPLRVEHFTTISGDLMTRISFIITSGSSVVLGSNIEPLASINDILNAVNYRVYQQCTPYISTSILLPLKLCIPFNEISLWTNLIASAVSIATGQSSVTVMLKGVQQGVTSTGQPANTAYFLITINGMTYNQTLNSNLTSNPILISTITQTNSQLLCSNQTQILPMQNSIQDFYAPCPIPQILQRQLNNALQQAGIYTINMTIFGVEEAIDNLGQIYRLPNIFIQHQNGTWLDSPLQLNNQLYQILISVQMQRILTRIYRLAKAYSYFYTNHLTINDRDYLQRLILTTYNQQNTITSNSVRVMLEDPYLNTSSLSTIERVYAFLFYNDQELDGRYLSALILSPTQFTGPYYSQIPLTFVSNIIPSNVVKQRDVQSITFTGKISRTLAQTALIDYWQNPAKQGLTNANVYILQLQQYFVYSINQFYTTITYIVITSDGYSVPSACFNPNLMQPLNGLCDAPNNYVAQVPLSYTASFIDLRGNYLQADLNHDNFETLITSALQRTGLSSTVSSTLIEPRFGLDMSLVTRVYYMVVPSQVIPQEQIQVQLKSIFSTMQPIKYDLYPSGQLSVAQRDTHQYIANVSLPLTTAIRQNIENYLTSYNRQYGIAKIVYAETLNTYQTRFYLVFLNDTQILTRCDFFLYYPGVTNINNGTGGIHSLYLERNVFVAQPLALASGLAQIWTNQNPNVQPGTLLIQLQNQMQYICSGGKKSFRVDYLIQSLSPNINVNNLIPPPNSAFDQLYGRYVNTSHCIPYQAYWIYLIEPRPSNDAIRISLENAWRQSNNNLLINVSPQFYSDSTYLTNNNQTLTRLTYTINLNGSDLPSLAVTQPLTNSILLSNLYTNIPYKRFSIYIDGNAINLTSSTTLAMLNQALRTSWSMANSNLFSATDVLIPSINSLLLTTGQSRIDYMIGLRSGDIGDYSQPSERLYTQIFNQTGLQTLVYTRYILTGNNQAIINNDQRANLPFYQRSGPFYGLDWWIILILVVGILTIWLIICLICYICCRRRSINISHHQNYKTTLPTPPPPPTTIVTTRQIDILTREQNYHPVSLSSLTLDEQQRISPPELQERNPSVVVQDIHHVSKNESVYATGAAPYPSSRRSISVIDLQDQPSTIEFRRPHRTSRSVSPSNTFRYILPFNSHREEKQRNHEQTSLGNRQDVPITVTKSPMYSDEYL</sequence>
<feature type="disulfide bond" evidence="8">
    <location>
        <begin position="1482"/>
        <end position="1491"/>
    </location>
</feature>
<feature type="disulfide bond" evidence="8">
    <location>
        <begin position="1560"/>
        <end position="1569"/>
    </location>
</feature>
<feature type="domain" description="EGF-like" evidence="13">
    <location>
        <begin position="2735"/>
        <end position="2771"/>
    </location>
</feature>
<feature type="domain" description="EGF-like" evidence="13">
    <location>
        <begin position="1338"/>
        <end position="1374"/>
    </location>
</feature>
<evidence type="ECO:0000256" key="12">
    <source>
        <dbReference type="SAM" id="Phobius"/>
    </source>
</evidence>
<feature type="transmembrane region" description="Helical" evidence="12">
    <location>
        <begin position="4162"/>
        <end position="4187"/>
    </location>
</feature>
<protein>
    <recommendedName>
        <fullName evidence="10">Delta-like protein</fullName>
    </recommendedName>
</protein>
<dbReference type="InterPro" id="IPR001774">
    <property type="entry name" value="DSL"/>
</dbReference>
<feature type="disulfide bond" evidence="8">
    <location>
        <begin position="2254"/>
        <end position="2263"/>
    </location>
</feature>
<feature type="domain" description="EGF-like" evidence="13">
    <location>
        <begin position="1838"/>
        <end position="1873"/>
    </location>
</feature>
<feature type="disulfide bond" evidence="8">
    <location>
        <begin position="587"/>
        <end position="596"/>
    </location>
</feature>
<feature type="disulfide bond" evidence="8">
    <location>
        <begin position="2568"/>
        <end position="2577"/>
    </location>
</feature>
<dbReference type="PROSITE" id="PS01187">
    <property type="entry name" value="EGF_CA"/>
    <property type="match status" value="6"/>
</dbReference>
<dbReference type="SUPFAM" id="SSF57196">
    <property type="entry name" value="EGF/Laminin"/>
    <property type="match status" value="45"/>
</dbReference>
<feature type="disulfide bond" evidence="8">
    <location>
        <begin position="902"/>
        <end position="911"/>
    </location>
</feature>
<dbReference type="PROSITE" id="PS50026">
    <property type="entry name" value="EGF_3"/>
    <property type="match status" value="63"/>
</dbReference>
<feature type="domain" description="EGF-like" evidence="13">
    <location>
        <begin position="1224"/>
        <end position="1260"/>
    </location>
</feature>
<feature type="domain" description="EGF-like" evidence="13">
    <location>
        <begin position="599"/>
        <end position="641"/>
    </location>
</feature>
<evidence type="ECO:0000313" key="15">
    <source>
        <dbReference type="EMBL" id="CAF1370730.1"/>
    </source>
</evidence>
<feature type="domain" description="EGF-like" evidence="13">
    <location>
        <begin position="2540"/>
        <end position="2578"/>
    </location>
</feature>
<evidence type="ECO:0000256" key="10">
    <source>
        <dbReference type="RuleBase" id="RU280815"/>
    </source>
</evidence>
<evidence type="ECO:0000256" key="1">
    <source>
        <dbReference type="ARBA" id="ARBA00022473"/>
    </source>
</evidence>
<dbReference type="CDD" id="cd00054">
    <property type="entry name" value="EGF_CA"/>
    <property type="match status" value="28"/>
</dbReference>
<dbReference type="Pfam" id="PF00008">
    <property type="entry name" value="EGF"/>
    <property type="match status" value="33"/>
</dbReference>
<feature type="disulfide bond" evidence="8">
    <location>
        <begin position="2705"/>
        <end position="2722"/>
    </location>
</feature>
<dbReference type="PROSITE" id="PS01186">
    <property type="entry name" value="EGF_2"/>
    <property type="match status" value="41"/>
</dbReference>
<dbReference type="InterPro" id="IPR013032">
    <property type="entry name" value="EGF-like_CS"/>
</dbReference>
<feature type="domain" description="EGF-like" evidence="13">
    <location>
        <begin position="1572"/>
        <end position="1608"/>
    </location>
</feature>
<dbReference type="CDD" id="cd00037">
    <property type="entry name" value="CLECT"/>
    <property type="match status" value="1"/>
</dbReference>
<feature type="disulfide bond" evidence="9">
    <location>
        <begin position="208"/>
        <end position="217"/>
    </location>
</feature>
<dbReference type="GO" id="GO:0048646">
    <property type="term" value="P:anatomical structure formation involved in morphogenesis"/>
    <property type="evidence" value="ECO:0007669"/>
    <property type="project" value="UniProtKB-ARBA"/>
</dbReference>
<feature type="disulfide bond" evidence="9">
    <location>
        <begin position="187"/>
        <end position="199"/>
    </location>
</feature>
<evidence type="ECO:0000256" key="2">
    <source>
        <dbReference type="ARBA" id="ARBA00022536"/>
    </source>
</evidence>
<comment type="caution">
    <text evidence="8">Lacks conserved residue(s) required for the propagation of feature annotation.</text>
</comment>
<feature type="domain" description="EGF-like" evidence="13">
    <location>
        <begin position="643"/>
        <end position="678"/>
    </location>
</feature>
<feature type="domain" description="EGF-like" evidence="13">
    <location>
        <begin position="2266"/>
        <end position="2305"/>
    </location>
</feature>
<dbReference type="InterPro" id="IPR016187">
    <property type="entry name" value="CTDL_fold"/>
</dbReference>
<dbReference type="InterPro" id="IPR000152">
    <property type="entry name" value="EGF-type_Asp/Asn_hydroxyl_site"/>
</dbReference>
<feature type="disulfide bond" evidence="8">
    <location>
        <begin position="631"/>
        <end position="640"/>
    </location>
</feature>
<feature type="disulfide bond" evidence="8">
    <location>
        <begin position="2155"/>
        <end position="2165"/>
    </location>
</feature>
<dbReference type="SMART" id="SM00051">
    <property type="entry name" value="DSL"/>
    <property type="match status" value="2"/>
</dbReference>
<feature type="disulfide bond" evidence="8">
    <location>
        <begin position="2800"/>
        <end position="2809"/>
    </location>
</feature>
<feature type="disulfide bond" evidence="9">
    <location>
        <begin position="174"/>
        <end position="183"/>
    </location>
</feature>
<feature type="disulfide bond" evidence="8">
    <location>
        <begin position="1402"/>
        <end position="1411"/>
    </location>
</feature>
<dbReference type="GO" id="GO:0035282">
    <property type="term" value="P:segmentation"/>
    <property type="evidence" value="ECO:0007669"/>
    <property type="project" value="UniProtKB-ARBA"/>
</dbReference>
<feature type="domain" description="EGF-like" evidence="13">
    <location>
        <begin position="1952"/>
        <end position="1988"/>
    </location>
</feature>
<dbReference type="FunFam" id="2.10.25.10:FF:000279">
    <property type="entry name" value="Neurogenic locus notch 1"/>
    <property type="match status" value="1"/>
</dbReference>
<dbReference type="FunFam" id="2.10.25.10:FF:000610">
    <property type="entry name" value="protein HEG homolog 1 isoform X1"/>
    <property type="match status" value="1"/>
</dbReference>
<feature type="disulfide bond" evidence="8">
    <location>
        <begin position="1059"/>
        <end position="1068"/>
    </location>
</feature>
<dbReference type="GO" id="GO:0007154">
    <property type="term" value="P:cell communication"/>
    <property type="evidence" value="ECO:0007669"/>
    <property type="project" value="InterPro"/>
</dbReference>
<reference evidence="15" key="1">
    <citation type="submission" date="2021-02" db="EMBL/GenBank/DDBJ databases">
        <authorList>
            <person name="Nowell W R."/>
        </authorList>
    </citation>
    <scope>NUCLEOTIDE SEQUENCE</scope>
</reference>
<feature type="disulfide bond" evidence="8">
    <location>
        <begin position="2761"/>
        <end position="2770"/>
    </location>
</feature>
<feature type="domain" description="EGF-like" evidence="13">
    <location>
        <begin position="225"/>
        <end position="265"/>
    </location>
</feature>
<feature type="disulfide bond" evidence="8">
    <location>
        <begin position="1901"/>
        <end position="1910"/>
    </location>
</feature>
<feature type="disulfide bond" evidence="8">
    <location>
        <begin position="2295"/>
        <end position="2304"/>
    </location>
</feature>
<feature type="disulfide bond" evidence="8">
    <location>
        <begin position="822"/>
        <end position="831"/>
    </location>
</feature>
<feature type="domain" description="EGF-like" evidence="13">
    <location>
        <begin position="1610"/>
        <end position="1646"/>
    </location>
</feature>
<dbReference type="GO" id="GO:0048863">
    <property type="term" value="P:stem cell differentiation"/>
    <property type="evidence" value="ECO:0007669"/>
    <property type="project" value="UniProtKB-ARBA"/>
</dbReference>
<feature type="disulfide bond" evidence="8">
    <location>
        <begin position="783"/>
        <end position="792"/>
    </location>
</feature>
<feature type="domain" description="EGF-like" evidence="13">
    <location>
        <begin position="1147"/>
        <end position="1183"/>
    </location>
</feature>
<feature type="disulfide bond" evidence="8">
    <location>
        <begin position="2724"/>
        <end position="2733"/>
    </location>
</feature>
<dbReference type="InterPro" id="IPR009030">
    <property type="entry name" value="Growth_fac_rcpt_cys_sf"/>
</dbReference>
<dbReference type="InterPro" id="IPR001881">
    <property type="entry name" value="EGF-like_Ca-bd_dom"/>
</dbReference>
<feature type="domain" description="EGF-like" evidence="13">
    <location>
        <begin position="2619"/>
        <end position="2655"/>
    </location>
</feature>
<feature type="disulfide bond" evidence="8">
    <location>
        <begin position="918"/>
        <end position="928"/>
    </location>
</feature>
<dbReference type="EMBL" id="CAJNOG010000851">
    <property type="protein sequence ID" value="CAF1370730.1"/>
    <property type="molecule type" value="Genomic_DNA"/>
</dbReference>
<dbReference type="FunFam" id="2.10.25.10:FF:000122">
    <property type="entry name" value="Protein crumbs homolog 2"/>
    <property type="match status" value="2"/>
</dbReference>
<keyword evidence="6 8" id="KW-1015">Disulfide bond</keyword>
<comment type="subcellular location">
    <subcellularLocation>
        <location evidence="10">Membrane</location>
        <topology evidence="10">Single-pass type I membrane protein</topology>
    </subcellularLocation>
</comment>
<feature type="disulfide bond" evidence="8">
    <location>
        <begin position="1672"/>
        <end position="1681"/>
    </location>
</feature>
<feature type="domain" description="DSL" evidence="14">
    <location>
        <begin position="172"/>
        <end position="217"/>
    </location>
</feature>
<feature type="disulfide bond" evidence="8">
    <location>
        <begin position="2334"/>
        <end position="2343"/>
    </location>
</feature>
<evidence type="ECO:0000259" key="13">
    <source>
        <dbReference type="PROSITE" id="PS50026"/>
    </source>
</evidence>
<feature type="domain" description="EGF-like" evidence="13">
    <location>
        <begin position="2307"/>
        <end position="2344"/>
    </location>
</feature>
<feature type="disulfide bond" evidence="8">
    <location>
        <begin position="2373"/>
        <end position="2382"/>
    </location>
</feature>
<feature type="disulfide bond" evidence="8">
    <location>
        <begin position="236"/>
        <end position="253"/>
    </location>
</feature>
<feature type="disulfide bond" evidence="8">
    <location>
        <begin position="980"/>
        <end position="989"/>
    </location>
</feature>
<feature type="domain" description="EGF-like" evidence="13">
    <location>
        <begin position="2696"/>
        <end position="2734"/>
    </location>
</feature>
<keyword evidence="7" id="KW-0325">Glycoprotein</keyword>
<feature type="disulfide bond" evidence="8">
    <location>
        <begin position="1636"/>
        <end position="1645"/>
    </location>
</feature>
<feature type="domain" description="EGF-like" evidence="13">
    <location>
        <begin position="1457"/>
        <end position="1492"/>
    </location>
</feature>
<feature type="disulfide bond" evidence="8">
    <location>
        <begin position="706"/>
        <end position="715"/>
    </location>
</feature>
<feature type="domain" description="EGF-like" evidence="13">
    <location>
        <begin position="1799"/>
        <end position="1836"/>
    </location>
</feature>
<feature type="disulfide bond" evidence="8">
    <location>
        <begin position="468"/>
        <end position="477"/>
    </location>
</feature>
<feature type="disulfide bond" evidence="8">
    <location>
        <begin position="1940"/>
        <end position="1949"/>
    </location>
</feature>
<dbReference type="Pfam" id="PF07645">
    <property type="entry name" value="EGF_CA"/>
    <property type="match status" value="2"/>
</dbReference>
<feature type="domain" description="EGF-like" evidence="13">
    <location>
        <begin position="1109"/>
        <end position="1145"/>
    </location>
</feature>
<name>A0A815IV40_9BILA</name>
<feature type="disulfide bond" evidence="8">
    <location>
        <begin position="1598"/>
        <end position="1607"/>
    </location>
</feature>
<feature type="disulfide bond" evidence="8">
    <location>
        <begin position="1748"/>
        <end position="1757"/>
    </location>
</feature>
<feature type="disulfide bond" evidence="8">
    <location>
        <begin position="2178"/>
        <end position="2187"/>
    </location>
</feature>
<dbReference type="GO" id="GO:0051240">
    <property type="term" value="P:positive regulation of multicellular organismal process"/>
    <property type="evidence" value="ECO:0007669"/>
    <property type="project" value="UniProtKB-ARBA"/>
</dbReference>
<dbReference type="FunFam" id="2.10.25.10:FF:000472">
    <property type="entry name" value="Uncharacterized protein, isoform A"/>
    <property type="match status" value="10"/>
</dbReference>
<feature type="domain" description="EGF-like" evidence="13">
    <location>
        <begin position="2030"/>
        <end position="2066"/>
    </location>
</feature>
<feature type="disulfide bond" evidence="8">
    <location>
        <begin position="2739"/>
        <end position="2749"/>
    </location>
</feature>
<dbReference type="GO" id="GO:0003008">
    <property type="term" value="P:system process"/>
    <property type="evidence" value="ECO:0007669"/>
    <property type="project" value="UniProtKB-ARBA"/>
</dbReference>
<dbReference type="GO" id="GO:0016020">
    <property type="term" value="C:membrane"/>
    <property type="evidence" value="ECO:0007669"/>
    <property type="project" value="UniProtKB-SubCell"/>
</dbReference>
<evidence type="ECO:0000313" key="16">
    <source>
        <dbReference type="Proteomes" id="UP000663845"/>
    </source>
</evidence>
<evidence type="ECO:0000256" key="9">
    <source>
        <dbReference type="PROSITE-ProRule" id="PRU00377"/>
    </source>
</evidence>
<feature type="domain" description="EGF-like" evidence="13">
    <location>
        <begin position="403"/>
        <end position="439"/>
    </location>
</feature>
<feature type="disulfide bond" evidence="8">
    <location>
        <begin position="2453"/>
        <end position="2462"/>
    </location>
</feature>
<feature type="disulfide bond" evidence="8">
    <location>
        <begin position="1135"/>
        <end position="1144"/>
    </location>
</feature>
<feature type="domain" description="EGF-like" evidence="13">
    <location>
        <begin position="2811"/>
        <end position="2846"/>
    </location>
</feature>
<feature type="disulfide bond" evidence="8">
    <location>
        <begin position="1445"/>
        <end position="1454"/>
    </location>
</feature>
<feature type="domain" description="EGF-like" evidence="13">
    <location>
        <begin position="756"/>
        <end position="793"/>
    </location>
</feature>
<feature type="disulfide bond" evidence="8">
    <location>
        <begin position="1021"/>
        <end position="1030"/>
    </location>
</feature>
<feature type="disulfide bond" evidence="8">
    <location>
        <begin position="2588"/>
        <end position="2605"/>
    </location>
</feature>
<dbReference type="PANTHER" id="PTHR12916:SF4">
    <property type="entry name" value="UNINFLATABLE, ISOFORM C"/>
    <property type="match status" value="1"/>
</dbReference>
<feature type="domain" description="EGF-like" evidence="13">
    <location>
        <begin position="2190"/>
        <end position="2226"/>
    </location>
</feature>
<feature type="domain" description="EGF-like" evidence="13">
    <location>
        <begin position="718"/>
        <end position="754"/>
    </location>
</feature>
<feature type="disulfide bond" evidence="8">
    <location>
        <begin position="2216"/>
        <end position="2225"/>
    </location>
</feature>
<dbReference type="PROSITE" id="PS00010">
    <property type="entry name" value="ASX_HYDROXYL"/>
    <property type="match status" value="15"/>
</dbReference>
<feature type="domain" description="EGF-like" evidence="13">
    <location>
        <begin position="2106"/>
        <end position="2147"/>
    </location>
</feature>
<dbReference type="SUPFAM" id="SSF56436">
    <property type="entry name" value="C-type lectin-like"/>
    <property type="match status" value="1"/>
</dbReference>
<evidence type="ECO:0000256" key="4">
    <source>
        <dbReference type="ARBA" id="ARBA00022737"/>
    </source>
</evidence>
<feature type="disulfide bond" evidence="8">
    <location>
        <begin position="1710"/>
        <end position="1719"/>
    </location>
</feature>
<feature type="domain" description="EGF-like" evidence="13">
    <location>
        <begin position="2773"/>
        <end position="2810"/>
    </location>
</feature>
<accession>A0A815IV40</accession>
<feature type="disulfide bond" evidence="8">
    <location>
        <begin position="2505"/>
        <end position="2515"/>
    </location>
</feature>
<feature type="disulfide bond" evidence="8">
    <location>
        <begin position="1787"/>
        <end position="1796"/>
    </location>
</feature>
<feature type="disulfide bond" evidence="8">
    <location>
        <begin position="1999"/>
        <end position="2016"/>
    </location>
</feature>
<feature type="domain" description="EGF-like" evidence="13">
    <location>
        <begin position="1494"/>
        <end position="1530"/>
    </location>
</feature>
<feature type="domain" description="EGF-like" evidence="13">
    <location>
        <begin position="2501"/>
        <end position="2539"/>
    </location>
</feature>
<feature type="domain" description="EGF-like" evidence="13">
    <location>
        <begin position="1185"/>
        <end position="1222"/>
    </location>
</feature>
<feature type="disulfide bond" evidence="8">
    <location>
        <begin position="1842"/>
        <end position="1852"/>
    </location>
</feature>
<dbReference type="GO" id="GO:0005509">
    <property type="term" value="F:calcium ion binding"/>
    <property type="evidence" value="ECO:0007669"/>
    <property type="project" value="InterPro"/>
</dbReference>
<feature type="domain" description="EGF-like" evidence="13">
    <location>
        <begin position="1376"/>
        <end position="1412"/>
    </location>
</feature>
<feature type="disulfide bond" evidence="8">
    <location>
        <begin position="2056"/>
        <end position="2065"/>
    </location>
</feature>
<feature type="disulfide bond" evidence="8">
    <location>
        <begin position="1342"/>
        <end position="1352"/>
    </location>
</feature>
<keyword evidence="3 10" id="KW-0732">Signal</keyword>
<feature type="domain" description="EGF-like" evidence="13">
    <location>
        <begin position="2579"/>
        <end position="2617"/>
    </location>
</feature>
<dbReference type="GO" id="GO:0051241">
    <property type="term" value="P:negative regulation of multicellular organismal process"/>
    <property type="evidence" value="ECO:0007669"/>
    <property type="project" value="UniProtKB-ARBA"/>
</dbReference>
<feature type="domain" description="EGF-like" evidence="13">
    <location>
        <begin position="1300"/>
        <end position="1336"/>
    </location>
</feature>
<dbReference type="Gene3D" id="2.10.25.140">
    <property type="match status" value="2"/>
</dbReference>
<feature type="domain" description="EGF-like" evidence="13">
    <location>
        <begin position="1533"/>
        <end position="1570"/>
    </location>
</feature>
<feature type="disulfide bond" evidence="8">
    <location>
        <begin position="2137"/>
        <end position="2146"/>
    </location>
</feature>
<dbReference type="Pfam" id="PF25024">
    <property type="entry name" value="EGF_TEN"/>
    <property type="match status" value="1"/>
</dbReference>
<feature type="disulfide bond" evidence="8">
    <location>
        <begin position="1288"/>
        <end position="1297"/>
    </location>
</feature>
<feature type="domain" description="EGF-like" evidence="13">
    <location>
        <begin position="1262"/>
        <end position="1298"/>
    </location>
</feature>
<feature type="disulfide bond" evidence="8">
    <location>
        <begin position="923"/>
        <end position="940"/>
    </location>
</feature>
<feature type="domain" description="EGF-like" evidence="13">
    <location>
        <begin position="480"/>
        <end position="516"/>
    </location>
</feature>
<feature type="disulfide bond" evidence="8">
    <location>
        <begin position="429"/>
        <end position="438"/>
    </location>
</feature>
<feature type="domain" description="EGF-like" evidence="13">
    <location>
        <begin position="2228"/>
        <end position="2264"/>
    </location>
</feature>
<feature type="disulfide bond" evidence="8">
    <location>
        <begin position="2623"/>
        <end position="2633"/>
    </location>
</feature>
<keyword evidence="10 12" id="KW-0472">Membrane</keyword>
<evidence type="ECO:0000256" key="11">
    <source>
        <dbReference type="SAM" id="MobiDB-lite"/>
    </source>
</evidence>
<feature type="domain" description="EGF-like" evidence="13">
    <location>
        <begin position="2151"/>
        <end position="2188"/>
    </location>
</feature>
<feature type="disulfide bond" evidence="8">
    <location>
        <begin position="2194"/>
        <end position="2204"/>
    </location>
</feature>
<feature type="disulfide bond" evidence="8">
    <location>
        <begin position="2684"/>
        <end position="2693"/>
    </location>
</feature>
<evidence type="ECO:0000256" key="7">
    <source>
        <dbReference type="ARBA" id="ARBA00023180"/>
    </source>
</evidence>
<gene>
    <name evidence="15" type="ORF">JYZ213_LOCUS36108</name>
</gene>
<dbReference type="FunFam" id="2.10.25.10:FF:000004">
    <property type="entry name" value="Neurogenic locus notch 1"/>
    <property type="match status" value="1"/>
</dbReference>
<feature type="domain" description="EGF-like" evidence="13">
    <location>
        <begin position="1684"/>
        <end position="1720"/>
    </location>
</feature>
<evidence type="ECO:0000256" key="8">
    <source>
        <dbReference type="PROSITE-ProRule" id="PRU00076"/>
    </source>
</evidence>
<feature type="disulfide bond" evidence="8">
    <location>
        <begin position="547"/>
        <end position="556"/>
    </location>
</feature>
<feature type="domain" description="EGF-like" evidence="13">
    <location>
        <begin position="872"/>
        <end position="912"/>
    </location>
</feature>
<feature type="disulfide bond" evidence="8">
    <location>
        <begin position="255"/>
        <end position="264"/>
    </location>
</feature>
<feature type="disulfide bond" evidence="8">
    <location>
        <begin position="1173"/>
        <end position="1182"/>
    </location>
</feature>
<dbReference type="FunFam" id="2.10.25.10:FF:000143">
    <property type="entry name" value="Protein crumbs 1"/>
    <property type="match status" value="1"/>
</dbReference>
<feature type="domain" description="EGF-like" evidence="13">
    <location>
        <begin position="2657"/>
        <end position="2694"/>
    </location>
</feature>
<feature type="domain" description="EGF-like" evidence="13">
    <location>
        <begin position="559"/>
        <end position="597"/>
    </location>
</feature>
<keyword evidence="10 12" id="KW-0812">Transmembrane</keyword>
<feature type="disulfide bond" evidence="8">
    <location>
        <begin position="1326"/>
        <end position="1335"/>
    </location>
</feature>